<protein>
    <recommendedName>
        <fullName evidence="2">Transposase (putative) YhgA-like domain-containing protein</fullName>
    </recommendedName>
</protein>
<evidence type="ECO:0000313" key="1">
    <source>
        <dbReference type="EMBL" id="BBH93078.1"/>
    </source>
</evidence>
<dbReference type="EMBL" id="AP019377">
    <property type="protein sequence ID" value="BBH93078.1"/>
    <property type="molecule type" value="Genomic_DNA"/>
</dbReference>
<accession>A0A455SZR8</accession>
<dbReference type="PANTHER" id="PTHR34613:SF1">
    <property type="entry name" value="SLL6017 PROTEIN"/>
    <property type="match status" value="1"/>
</dbReference>
<dbReference type="PANTHER" id="PTHR34613">
    <property type="entry name" value="SLL0800 PROTEIN"/>
    <property type="match status" value="1"/>
</dbReference>
<gene>
    <name evidence="1" type="ORF">KTA_12770</name>
</gene>
<proteinExistence type="predicted"/>
<reference evidence="1" key="1">
    <citation type="submission" date="2018-12" db="EMBL/GenBank/DDBJ databases">
        <title>Novel natural products biosynthetic potential of the class Ktedonobacteria.</title>
        <authorList>
            <person name="Zheng Y."/>
            <person name="Saitou A."/>
            <person name="Wang C.M."/>
            <person name="Toyoda A."/>
            <person name="Minakuchi Y."/>
            <person name="Sekiguchi Y."/>
            <person name="Ueda K."/>
            <person name="Takano H."/>
            <person name="Sakai Y."/>
            <person name="Yokota A."/>
            <person name="Yabe S."/>
        </authorList>
    </citation>
    <scope>NUCLEOTIDE SEQUENCE</scope>
    <source>
        <strain evidence="1">A3-2</strain>
    </source>
</reference>
<dbReference type="AlphaFoldDB" id="A0A455SZR8"/>
<evidence type="ECO:0008006" key="2">
    <source>
        <dbReference type="Google" id="ProtNLM"/>
    </source>
</evidence>
<organism evidence="1">
    <name type="scientific">Thermogemmatispora argillosa</name>
    <dbReference type="NCBI Taxonomy" id="2045280"/>
    <lineage>
        <taxon>Bacteria</taxon>
        <taxon>Bacillati</taxon>
        <taxon>Chloroflexota</taxon>
        <taxon>Ktedonobacteria</taxon>
        <taxon>Thermogemmatisporales</taxon>
        <taxon>Thermogemmatisporaceae</taxon>
        <taxon>Thermogemmatispora</taxon>
    </lineage>
</organism>
<name>A0A455SZR8_9CHLR</name>
<sequence length="313" mass="35318">MKQLFSLAAQDLITFVLPQAHFLQHTSGEFVVKTDPPLTELGALYADVLSRCLLADQPLLVHIEFQSQADEQMVHRLLMYNILADQRHRCPVYSCVIYLRRCRVPSTPYRRLLPDTSPVHEFHFGVIPLWECPSQELLDRQLLGVLPLLPLTREGRSRQVIRAMIERLQQARQFELLEVGLLLASLAWADAPASERQWLQEQIQMLSHFLEELKQTDAARALIEEGLQQGIQQGIQQGLREGREDLIAGVRSRFPQLEPLAASVASHIHSLRTIHQLLLAIGLARNAEELQSLLLAHLPGSSAQSPTDNGSQP</sequence>